<dbReference type="GO" id="GO:0051287">
    <property type="term" value="F:NAD binding"/>
    <property type="evidence" value="ECO:0007669"/>
    <property type="project" value="InterPro"/>
</dbReference>
<gene>
    <name evidence="7" type="ORF">D4N35_010785</name>
</gene>
<evidence type="ECO:0000256" key="2">
    <source>
        <dbReference type="ARBA" id="ARBA00023002"/>
    </source>
</evidence>
<dbReference type="AlphaFoldDB" id="A0A443IQQ6"/>
<evidence type="ECO:0000256" key="3">
    <source>
        <dbReference type="ARBA" id="ARBA00023027"/>
    </source>
</evidence>
<evidence type="ECO:0000259" key="5">
    <source>
        <dbReference type="Pfam" id="PF03446"/>
    </source>
</evidence>
<dbReference type="Pfam" id="PF03446">
    <property type="entry name" value="NAD_binding_2"/>
    <property type="match status" value="1"/>
</dbReference>
<dbReference type="OrthoDB" id="9786703at2"/>
<comment type="caution">
    <text evidence="7">The sequence shown here is derived from an EMBL/GenBank/DDBJ whole genome shotgun (WGS) entry which is preliminary data.</text>
</comment>
<dbReference type="GO" id="GO:0050661">
    <property type="term" value="F:NADP binding"/>
    <property type="evidence" value="ECO:0007669"/>
    <property type="project" value="InterPro"/>
</dbReference>
<dbReference type="InterPro" id="IPR008927">
    <property type="entry name" value="6-PGluconate_DH-like_C_sf"/>
</dbReference>
<dbReference type="PANTHER" id="PTHR43060">
    <property type="entry name" value="3-HYDROXYISOBUTYRATE DEHYDROGENASE-LIKE 1, MITOCHONDRIAL-RELATED"/>
    <property type="match status" value="1"/>
</dbReference>
<proteinExistence type="inferred from homology"/>
<reference evidence="7" key="1">
    <citation type="submission" date="2018-12" db="EMBL/GenBank/DDBJ databases">
        <authorList>
            <person name="Sun L."/>
            <person name="Chen Z."/>
        </authorList>
    </citation>
    <scope>NUCLEOTIDE SEQUENCE [LARGE SCALE GENOMIC DNA]</scope>
    <source>
        <strain evidence="7">DSM 16012</strain>
    </source>
</reference>
<dbReference type="InterPro" id="IPR036291">
    <property type="entry name" value="NAD(P)-bd_dom_sf"/>
</dbReference>
<dbReference type="InterPro" id="IPR015815">
    <property type="entry name" value="HIBADH-related"/>
</dbReference>
<dbReference type="SUPFAM" id="SSF51735">
    <property type="entry name" value="NAD(P)-binding Rossmann-fold domains"/>
    <property type="match status" value="1"/>
</dbReference>
<dbReference type="Gene3D" id="1.10.1040.10">
    <property type="entry name" value="N-(1-d-carboxylethyl)-l-norvaline Dehydrogenase, domain 2"/>
    <property type="match status" value="1"/>
</dbReference>
<evidence type="ECO:0000313" key="7">
    <source>
        <dbReference type="EMBL" id="RWR09285.1"/>
    </source>
</evidence>
<dbReference type="Proteomes" id="UP000273811">
    <property type="component" value="Unassembled WGS sequence"/>
</dbReference>
<dbReference type="RefSeq" id="WP_120073398.1">
    <property type="nucleotide sequence ID" value="NZ_CP126113.1"/>
</dbReference>
<dbReference type="PANTHER" id="PTHR43060:SF15">
    <property type="entry name" value="3-HYDROXYISOBUTYRATE DEHYDROGENASE-LIKE 1, MITOCHONDRIAL-RELATED"/>
    <property type="match status" value="1"/>
</dbReference>
<dbReference type="EMBL" id="QYTU02000022">
    <property type="protein sequence ID" value="RWR09285.1"/>
    <property type="molecule type" value="Genomic_DNA"/>
</dbReference>
<evidence type="ECO:0000313" key="8">
    <source>
        <dbReference type="Proteomes" id="UP000273811"/>
    </source>
</evidence>
<dbReference type="Pfam" id="PF14833">
    <property type="entry name" value="NAD_binding_11"/>
    <property type="match status" value="1"/>
</dbReference>
<evidence type="ECO:0000256" key="4">
    <source>
        <dbReference type="PIRSR" id="PIRSR000103-1"/>
    </source>
</evidence>
<feature type="active site" evidence="4">
    <location>
        <position position="185"/>
    </location>
</feature>
<evidence type="ECO:0000259" key="6">
    <source>
        <dbReference type="Pfam" id="PF14833"/>
    </source>
</evidence>
<dbReference type="InterPro" id="IPR013328">
    <property type="entry name" value="6PGD_dom2"/>
</dbReference>
<feature type="domain" description="3-hydroxyisobutyrate dehydrogenase-like NAD-binding" evidence="6">
    <location>
        <begin position="179"/>
        <end position="299"/>
    </location>
</feature>
<organism evidence="7 8">
    <name type="scientific">Siminovitchia fortis</name>
    <dbReference type="NCBI Taxonomy" id="254758"/>
    <lineage>
        <taxon>Bacteria</taxon>
        <taxon>Bacillati</taxon>
        <taxon>Bacillota</taxon>
        <taxon>Bacilli</taxon>
        <taxon>Bacillales</taxon>
        <taxon>Bacillaceae</taxon>
        <taxon>Siminovitchia</taxon>
    </lineage>
</organism>
<keyword evidence="8" id="KW-1185">Reference proteome</keyword>
<dbReference type="GO" id="GO:0016491">
    <property type="term" value="F:oxidoreductase activity"/>
    <property type="evidence" value="ECO:0007669"/>
    <property type="project" value="UniProtKB-KW"/>
</dbReference>
<sequence>MRYAALFQEREIFVRSIGVAGCGLMGSGIAKNLLKNDYSVSVYDINEAPVQKLVSMGAKAKRDVRTMAKEVDVLLLSLPSPQLIEKLMTDPEEGAFGALKKGAFILDMSTNDVALTRSLSKKAKEYGLEYFDCPLSGGPAGADEGTLTIMVGGCKAKFPTILPILKAVGTSIDYVGPSGSGQVVKLCNNMIVGGVISLISEAFLTGERAGISKQKMAAIIQKGSGQTKVMEVFGPNILKNTPEEVKFSLFNMKKDLNLYRNLAENTGIPTMASESARQLYQIAEYLQKGQQDATAIFDVIAQLGIEEKTRV</sequence>
<accession>A0A443IQQ6</accession>
<comment type="similarity">
    <text evidence="1">Belongs to the HIBADH-related family.</text>
</comment>
<feature type="domain" description="6-phosphogluconate dehydrogenase NADP-binding" evidence="5">
    <location>
        <begin position="16"/>
        <end position="176"/>
    </location>
</feature>
<protein>
    <submittedName>
        <fullName evidence="7">NAD(P)-dependent oxidoreductase</fullName>
    </submittedName>
</protein>
<dbReference type="PIRSF" id="PIRSF000103">
    <property type="entry name" value="HIBADH"/>
    <property type="match status" value="1"/>
</dbReference>
<dbReference type="InterPro" id="IPR006115">
    <property type="entry name" value="6PGDH_NADP-bd"/>
</dbReference>
<dbReference type="SUPFAM" id="SSF48179">
    <property type="entry name" value="6-phosphogluconate dehydrogenase C-terminal domain-like"/>
    <property type="match status" value="1"/>
</dbReference>
<evidence type="ECO:0000256" key="1">
    <source>
        <dbReference type="ARBA" id="ARBA00009080"/>
    </source>
</evidence>
<keyword evidence="3" id="KW-0520">NAD</keyword>
<dbReference type="InterPro" id="IPR029154">
    <property type="entry name" value="HIBADH-like_NADP-bd"/>
</dbReference>
<keyword evidence="2" id="KW-0560">Oxidoreductase</keyword>
<name>A0A443IQQ6_9BACI</name>
<dbReference type="Gene3D" id="3.40.50.720">
    <property type="entry name" value="NAD(P)-binding Rossmann-like Domain"/>
    <property type="match status" value="1"/>
</dbReference>